<name>A0A8K1LUF4_9PASS</name>
<dbReference type="AlphaFoldDB" id="A0A8K1LUF4"/>
<dbReference type="Proteomes" id="UP000796761">
    <property type="component" value="Unassembled WGS sequence"/>
</dbReference>
<reference evidence="1" key="1">
    <citation type="submission" date="2019-04" db="EMBL/GenBank/DDBJ databases">
        <title>Genome assembly of Zosterops borbonicus 15179.</title>
        <authorList>
            <person name="Leroy T."/>
            <person name="Anselmetti Y."/>
            <person name="Tilak M.-K."/>
            <person name="Nabholz B."/>
        </authorList>
    </citation>
    <scope>NUCLEOTIDE SEQUENCE</scope>
    <source>
        <strain evidence="1">HGM_15179</strain>
        <tissue evidence="1">Muscle</tissue>
    </source>
</reference>
<proteinExistence type="predicted"/>
<comment type="caution">
    <text evidence="1">The sequence shown here is derived from an EMBL/GenBank/DDBJ whole genome shotgun (WGS) entry which is preliminary data.</text>
</comment>
<dbReference type="EMBL" id="SWJQ01000007">
    <property type="protein sequence ID" value="TRZ26689.1"/>
    <property type="molecule type" value="Genomic_DNA"/>
</dbReference>
<sequence length="103" mass="11568">MGNQEKTCTPTMVELGATWAKQEQERAHGVKRVFHQALAPQDMIQRVPNTSFSWGQCCECAEAADSPEVMVNGNIVKTVNIIHKLLRPQWILILKKDTISHQG</sequence>
<keyword evidence="2" id="KW-1185">Reference proteome</keyword>
<evidence type="ECO:0000313" key="2">
    <source>
        <dbReference type="Proteomes" id="UP000796761"/>
    </source>
</evidence>
<accession>A0A8K1LUF4</accession>
<gene>
    <name evidence="1" type="ORF">HGM15179_000460</name>
</gene>
<protein>
    <submittedName>
        <fullName evidence="1">Uncharacterized protein</fullName>
    </submittedName>
</protein>
<evidence type="ECO:0000313" key="1">
    <source>
        <dbReference type="EMBL" id="TRZ26689.1"/>
    </source>
</evidence>
<organism evidence="1 2">
    <name type="scientific">Zosterops borbonicus</name>
    <dbReference type="NCBI Taxonomy" id="364589"/>
    <lineage>
        <taxon>Eukaryota</taxon>
        <taxon>Metazoa</taxon>
        <taxon>Chordata</taxon>
        <taxon>Craniata</taxon>
        <taxon>Vertebrata</taxon>
        <taxon>Euteleostomi</taxon>
        <taxon>Archelosauria</taxon>
        <taxon>Archosauria</taxon>
        <taxon>Dinosauria</taxon>
        <taxon>Saurischia</taxon>
        <taxon>Theropoda</taxon>
        <taxon>Coelurosauria</taxon>
        <taxon>Aves</taxon>
        <taxon>Neognathae</taxon>
        <taxon>Neoaves</taxon>
        <taxon>Telluraves</taxon>
        <taxon>Australaves</taxon>
        <taxon>Passeriformes</taxon>
        <taxon>Sylvioidea</taxon>
        <taxon>Zosteropidae</taxon>
        <taxon>Zosterops</taxon>
    </lineage>
</organism>